<protein>
    <recommendedName>
        <fullName evidence="1">Effector-associated domain-containing protein</fullName>
    </recommendedName>
</protein>
<comment type="caution">
    <text evidence="2">The sequence shown here is derived from an EMBL/GenBank/DDBJ whole genome shotgun (WGS) entry which is preliminary data.</text>
</comment>
<sequence>MNDNIQTTTCSDLDNKEILQELSKRYNDEPRARNLLGKIRFPREHIPEFNSSDSFWRVICNNIERGRIKGGPYVLFAAAADDFPYNSHFIQWRNQSSAPENRNTPHVVISVTGHNEPLELLNLAQNMATNVLGIPG</sequence>
<reference evidence="2 3" key="1">
    <citation type="submission" date="2016-05" db="EMBL/GenBank/DDBJ databases">
        <title>Single-cell genome of chain-forming Candidatus Thiomargarita nelsonii and comparison to other large sulfur-oxidizing bacteria.</title>
        <authorList>
            <person name="Winkel M."/>
            <person name="Salman V."/>
            <person name="Woyke T."/>
            <person name="Schulz-Vogt H."/>
            <person name="Richter M."/>
            <person name="Flood B."/>
            <person name="Bailey J."/>
            <person name="Amann R."/>
            <person name="Mussmann M."/>
        </authorList>
    </citation>
    <scope>NUCLEOTIDE SEQUENCE [LARGE SCALE GENOMIC DNA]</scope>
    <source>
        <strain evidence="2 3">THI036</strain>
    </source>
</reference>
<evidence type="ECO:0000313" key="3">
    <source>
        <dbReference type="Proteomes" id="UP000076962"/>
    </source>
</evidence>
<dbReference type="EMBL" id="LUTY01000290">
    <property type="protein sequence ID" value="OAD23568.1"/>
    <property type="molecule type" value="Genomic_DNA"/>
</dbReference>
<name>A0A176S6N4_9GAMM</name>
<evidence type="ECO:0000313" key="2">
    <source>
        <dbReference type="EMBL" id="OAD23568.1"/>
    </source>
</evidence>
<gene>
    <name evidence="2" type="ORF">THIOM_000595</name>
</gene>
<dbReference type="InterPro" id="IPR045430">
    <property type="entry name" value="EAD1"/>
</dbReference>
<organism evidence="2 3">
    <name type="scientific">Candidatus Thiomargarita nelsonii</name>
    <dbReference type="NCBI Taxonomy" id="1003181"/>
    <lineage>
        <taxon>Bacteria</taxon>
        <taxon>Pseudomonadati</taxon>
        <taxon>Pseudomonadota</taxon>
        <taxon>Gammaproteobacteria</taxon>
        <taxon>Thiotrichales</taxon>
        <taxon>Thiotrichaceae</taxon>
        <taxon>Thiomargarita</taxon>
    </lineage>
</organism>
<dbReference type="Proteomes" id="UP000076962">
    <property type="component" value="Unassembled WGS sequence"/>
</dbReference>
<keyword evidence="3" id="KW-1185">Reference proteome</keyword>
<evidence type="ECO:0000259" key="1">
    <source>
        <dbReference type="Pfam" id="PF19955"/>
    </source>
</evidence>
<proteinExistence type="predicted"/>
<dbReference type="Pfam" id="PF19955">
    <property type="entry name" value="EAD1"/>
    <property type="match status" value="1"/>
</dbReference>
<dbReference type="AlphaFoldDB" id="A0A176S6N4"/>
<feature type="non-terminal residue" evidence="2">
    <location>
        <position position="136"/>
    </location>
</feature>
<feature type="domain" description="Effector-associated" evidence="1">
    <location>
        <begin position="12"/>
        <end position="92"/>
    </location>
</feature>
<accession>A0A176S6N4</accession>